<evidence type="ECO:0000313" key="3">
    <source>
        <dbReference type="Proteomes" id="UP000075714"/>
    </source>
</evidence>
<protein>
    <recommendedName>
        <fullName evidence="1">Protein kinase domain-containing protein</fullName>
    </recommendedName>
</protein>
<dbReference type="PANTHER" id="PTHR48011">
    <property type="entry name" value="CCR4-NOT TRANSCRIPTIONAL COMPLEX SUBUNIT CAF120-RELATED"/>
    <property type="match status" value="1"/>
</dbReference>
<dbReference type="SMART" id="SM00220">
    <property type="entry name" value="S_TKc"/>
    <property type="match status" value="1"/>
</dbReference>
<dbReference type="SUPFAM" id="SSF56112">
    <property type="entry name" value="Protein kinase-like (PK-like)"/>
    <property type="match status" value="1"/>
</dbReference>
<dbReference type="InterPro" id="IPR000719">
    <property type="entry name" value="Prot_kinase_dom"/>
</dbReference>
<dbReference type="EMBL" id="LSYV01000006">
    <property type="protein sequence ID" value="KXZ54108.1"/>
    <property type="molecule type" value="Genomic_DNA"/>
</dbReference>
<dbReference type="Pfam" id="PF00069">
    <property type="entry name" value="Pkinase"/>
    <property type="match status" value="1"/>
</dbReference>
<keyword evidence="3" id="KW-1185">Reference proteome</keyword>
<dbReference type="STRING" id="33097.A0A150GWQ7"/>
<gene>
    <name evidence="2" type="ORF">GPECTOR_5g210</name>
</gene>
<comment type="caution">
    <text evidence="2">The sequence shown here is derived from an EMBL/GenBank/DDBJ whole genome shotgun (WGS) entry which is preliminary data.</text>
</comment>
<dbReference type="PROSITE" id="PS50011">
    <property type="entry name" value="PROTEIN_KINASE_DOM"/>
    <property type="match status" value="1"/>
</dbReference>
<proteinExistence type="predicted"/>
<dbReference type="Gene3D" id="1.10.510.10">
    <property type="entry name" value="Transferase(Phosphotransferase) domain 1"/>
    <property type="match status" value="1"/>
</dbReference>
<dbReference type="GO" id="GO:0007165">
    <property type="term" value="P:signal transduction"/>
    <property type="evidence" value="ECO:0007669"/>
    <property type="project" value="TreeGrafter"/>
</dbReference>
<dbReference type="Proteomes" id="UP000075714">
    <property type="component" value="Unassembled WGS sequence"/>
</dbReference>
<evidence type="ECO:0000259" key="1">
    <source>
        <dbReference type="PROSITE" id="PS50011"/>
    </source>
</evidence>
<dbReference type="GO" id="GO:0004672">
    <property type="term" value="F:protein kinase activity"/>
    <property type="evidence" value="ECO:0007669"/>
    <property type="project" value="InterPro"/>
</dbReference>
<evidence type="ECO:0000313" key="2">
    <source>
        <dbReference type="EMBL" id="KXZ54108.1"/>
    </source>
</evidence>
<dbReference type="PANTHER" id="PTHR48011:SF4">
    <property type="entry name" value="MITOGEN-ACTIVATED PROTEIN KINASE KINASE KINASE 19"/>
    <property type="match status" value="1"/>
</dbReference>
<dbReference type="OrthoDB" id="545321at2759"/>
<dbReference type="AlphaFoldDB" id="A0A150GWQ7"/>
<organism evidence="2 3">
    <name type="scientific">Gonium pectorale</name>
    <name type="common">Green alga</name>
    <dbReference type="NCBI Taxonomy" id="33097"/>
    <lineage>
        <taxon>Eukaryota</taxon>
        <taxon>Viridiplantae</taxon>
        <taxon>Chlorophyta</taxon>
        <taxon>core chlorophytes</taxon>
        <taxon>Chlorophyceae</taxon>
        <taxon>CS clade</taxon>
        <taxon>Chlamydomonadales</taxon>
        <taxon>Volvocaceae</taxon>
        <taxon>Gonium</taxon>
    </lineage>
</organism>
<reference evidence="3" key="1">
    <citation type="journal article" date="2016" name="Nat. Commun.">
        <title>The Gonium pectorale genome demonstrates co-option of cell cycle regulation during the evolution of multicellularity.</title>
        <authorList>
            <person name="Hanschen E.R."/>
            <person name="Marriage T.N."/>
            <person name="Ferris P.J."/>
            <person name="Hamaji T."/>
            <person name="Toyoda A."/>
            <person name="Fujiyama A."/>
            <person name="Neme R."/>
            <person name="Noguchi H."/>
            <person name="Minakuchi Y."/>
            <person name="Suzuki M."/>
            <person name="Kawai-Toyooka H."/>
            <person name="Smith D.R."/>
            <person name="Sparks H."/>
            <person name="Anderson J."/>
            <person name="Bakaric R."/>
            <person name="Luria V."/>
            <person name="Karger A."/>
            <person name="Kirschner M.W."/>
            <person name="Durand P.M."/>
            <person name="Michod R.E."/>
            <person name="Nozaki H."/>
            <person name="Olson B.J."/>
        </authorList>
    </citation>
    <scope>NUCLEOTIDE SEQUENCE [LARGE SCALE GENOMIC DNA]</scope>
    <source>
        <strain evidence="3">NIES-2863</strain>
    </source>
</reference>
<dbReference type="GO" id="GO:0005524">
    <property type="term" value="F:ATP binding"/>
    <property type="evidence" value="ECO:0007669"/>
    <property type="project" value="InterPro"/>
</dbReference>
<name>A0A150GWQ7_GONPE</name>
<accession>A0A150GWQ7</accession>
<sequence>MAHLDVKPDNVLAGAGCKYVLADFGCSKEVEADGCLSGACGTPLYMAPEQCSKQGFNTKADIYSVGVLMCVCALWHRDNMSVSQFVDRAKKLPKVIKAELRDFLEALTVQDPAKRSSAQQAMEHPFLAGMRVEDLFGTEECSPGEGGVSALLRPIRLAYCRSREGELQRGSAHSCQRSYANAPIC</sequence>
<dbReference type="InterPro" id="IPR011009">
    <property type="entry name" value="Kinase-like_dom_sf"/>
</dbReference>
<feature type="domain" description="Protein kinase" evidence="1">
    <location>
        <begin position="1"/>
        <end position="127"/>
    </location>
</feature>
<dbReference type="InterPro" id="IPR052751">
    <property type="entry name" value="Plant_MAPKKK"/>
</dbReference>